<dbReference type="GO" id="GO:0004376">
    <property type="term" value="F:GPI mannosyltransferase activity"/>
    <property type="evidence" value="ECO:0007669"/>
    <property type="project" value="InterPro"/>
</dbReference>
<feature type="compositionally biased region" description="Polar residues" evidence="12">
    <location>
        <begin position="509"/>
        <end position="525"/>
    </location>
</feature>
<organism evidence="13 14">
    <name type="scientific">Rhododendron griersonianum</name>
    <dbReference type="NCBI Taxonomy" id="479676"/>
    <lineage>
        <taxon>Eukaryota</taxon>
        <taxon>Viridiplantae</taxon>
        <taxon>Streptophyta</taxon>
        <taxon>Embryophyta</taxon>
        <taxon>Tracheophyta</taxon>
        <taxon>Spermatophyta</taxon>
        <taxon>Magnoliopsida</taxon>
        <taxon>eudicotyledons</taxon>
        <taxon>Gunneridae</taxon>
        <taxon>Pentapetalae</taxon>
        <taxon>asterids</taxon>
        <taxon>Ericales</taxon>
        <taxon>Ericaceae</taxon>
        <taxon>Ericoideae</taxon>
        <taxon>Rhodoreae</taxon>
        <taxon>Rhododendron</taxon>
    </lineage>
</organism>
<evidence type="ECO:0000313" key="14">
    <source>
        <dbReference type="Proteomes" id="UP000823749"/>
    </source>
</evidence>
<comment type="caution">
    <text evidence="13">The sequence shown here is derived from an EMBL/GenBank/DDBJ whole genome shotgun (WGS) entry which is preliminary data.</text>
</comment>
<evidence type="ECO:0000256" key="3">
    <source>
        <dbReference type="ARBA" id="ARBA00011071"/>
    </source>
</evidence>
<keyword evidence="6 11" id="KW-0808">Transferase</keyword>
<keyword evidence="14" id="KW-1185">Reference proteome</keyword>
<feature type="transmembrane region" description="Helical" evidence="11">
    <location>
        <begin position="348"/>
        <end position="368"/>
    </location>
</feature>
<dbReference type="PANTHER" id="PTHR12886:SF0">
    <property type="entry name" value="GPI MANNOSYLTRANSFERASE 1"/>
    <property type="match status" value="1"/>
</dbReference>
<feature type="transmembrane region" description="Helical" evidence="11">
    <location>
        <begin position="182"/>
        <end position="200"/>
    </location>
</feature>
<keyword evidence="8 11" id="KW-0256">Endoplasmic reticulum</keyword>
<dbReference type="GO" id="GO:0005789">
    <property type="term" value="C:endoplasmic reticulum membrane"/>
    <property type="evidence" value="ECO:0007669"/>
    <property type="project" value="UniProtKB-SubCell"/>
</dbReference>
<dbReference type="EC" id="2.4.1.-" evidence="11"/>
<evidence type="ECO:0000256" key="4">
    <source>
        <dbReference type="ARBA" id="ARBA00022502"/>
    </source>
</evidence>
<reference evidence="13" key="1">
    <citation type="submission" date="2020-08" db="EMBL/GenBank/DDBJ databases">
        <title>Plant Genome Project.</title>
        <authorList>
            <person name="Zhang R.-G."/>
        </authorList>
    </citation>
    <scope>NUCLEOTIDE SEQUENCE</scope>
    <source>
        <strain evidence="13">WSP0</strain>
        <tissue evidence="13">Leaf</tissue>
    </source>
</reference>
<dbReference type="Proteomes" id="UP000823749">
    <property type="component" value="Chromosome 11"/>
</dbReference>
<feature type="region of interest" description="Disordered" evidence="12">
    <location>
        <begin position="439"/>
        <end position="561"/>
    </location>
</feature>
<dbReference type="GO" id="GO:0051751">
    <property type="term" value="F:alpha-1,4-mannosyltransferase activity"/>
    <property type="evidence" value="ECO:0007669"/>
    <property type="project" value="InterPro"/>
</dbReference>
<comment type="subcellular location">
    <subcellularLocation>
        <location evidence="1 11">Endoplasmic reticulum membrane</location>
        <topology evidence="1 11">Multi-pass membrane protein</topology>
    </subcellularLocation>
</comment>
<keyword evidence="9 11" id="KW-1133">Transmembrane helix</keyword>
<evidence type="ECO:0000256" key="1">
    <source>
        <dbReference type="ARBA" id="ARBA00004477"/>
    </source>
</evidence>
<dbReference type="EMBL" id="JACTNZ010000011">
    <property type="protein sequence ID" value="KAG5524362.1"/>
    <property type="molecule type" value="Genomic_DNA"/>
</dbReference>
<evidence type="ECO:0000256" key="9">
    <source>
        <dbReference type="ARBA" id="ARBA00022989"/>
    </source>
</evidence>
<feature type="compositionally biased region" description="Polar residues" evidence="12">
    <location>
        <begin position="441"/>
        <end position="457"/>
    </location>
</feature>
<evidence type="ECO:0000256" key="6">
    <source>
        <dbReference type="ARBA" id="ARBA00022679"/>
    </source>
</evidence>
<evidence type="ECO:0000256" key="7">
    <source>
        <dbReference type="ARBA" id="ARBA00022692"/>
    </source>
</evidence>
<keyword evidence="4 11" id="KW-0337">GPI-anchor biosynthesis</keyword>
<accession>A0AAV6I7F9</accession>
<keyword evidence="5 11" id="KW-0328">Glycosyltransferase</keyword>
<keyword evidence="10 11" id="KW-0472">Membrane</keyword>
<comment type="pathway">
    <text evidence="2 11">Glycolipid biosynthesis; glycosylphosphatidylinositol-anchor biosynthesis.</text>
</comment>
<evidence type="ECO:0000313" key="13">
    <source>
        <dbReference type="EMBL" id="KAG5524362.1"/>
    </source>
</evidence>
<dbReference type="GO" id="GO:1990529">
    <property type="term" value="C:glycosylphosphatidylinositol-mannosyltransferase I complex"/>
    <property type="evidence" value="ECO:0007669"/>
    <property type="project" value="TreeGrafter"/>
</dbReference>
<comment type="caution">
    <text evidence="11">Lacks conserved residue(s) required for the propagation of feature annotation.</text>
</comment>
<dbReference type="PANTHER" id="PTHR12886">
    <property type="entry name" value="PIG-M MANNOSYLTRANSFERASE"/>
    <property type="match status" value="1"/>
</dbReference>
<comment type="similarity">
    <text evidence="3 11">Belongs to the PIGM family.</text>
</comment>
<evidence type="ECO:0000256" key="10">
    <source>
        <dbReference type="ARBA" id="ARBA00023136"/>
    </source>
</evidence>
<dbReference type="InterPro" id="IPR007704">
    <property type="entry name" value="PIG-M"/>
</dbReference>
<dbReference type="GO" id="GO:0006506">
    <property type="term" value="P:GPI anchor biosynthetic process"/>
    <property type="evidence" value="ECO:0007669"/>
    <property type="project" value="UniProtKB-KW"/>
</dbReference>
<evidence type="ECO:0000256" key="11">
    <source>
        <dbReference type="RuleBase" id="RU365064"/>
    </source>
</evidence>
<name>A0AAV6I7F9_9ERIC</name>
<comment type="function">
    <text evidence="11">Catalytic subunit of the glycosylphosphatidylinositol-mannosyltransferase I complex which catalyzes the transfer of the first mannose, via an alpha-1,4 bond from a dolichol-phosphate-mannose (Dol-P-Man) to the glucosaminyl acyl phosphatidylinositol (GlcN-(acyl)PI) intermediate to generate alpha-D-Man-(1-&gt;4)-alpha-D-GlcN-(1-&gt;6)-(1-radyl,2-acyl-sn-glycero-3-phospho)-2-acyl-inositol and participates in the sixth step of the glycosylphosphatidylinositol-anchor biosynthesis.</text>
</comment>
<dbReference type="Pfam" id="PF05007">
    <property type="entry name" value="Mannosyl_trans"/>
    <property type="match status" value="1"/>
</dbReference>
<dbReference type="AlphaFoldDB" id="A0AAV6I7F9"/>
<sequence>MIISCFFPSCLAAMPSIDLHSLLLFSAVLRLLLILYGEWQDTHMEVRYTDVDYLVFSDAASLMASGKSPYERTTYRYSPLIAFLVIPNSMIHRSGGKFVFSASDLLVGLFIHNILKLQKVPENLCSYSVMVWLFNPFTFTIGTRGNCEPIVCAMVLRIIICLMNGNLLQAAFLYGLVVHLRIYPIIYALPIVLVLDPFHFRSNKKPALTEWSSSNGRSAQNLSSKKFAGAYNLWVALTSMFTKERLMFGLISGAVFFICTGIFFFLYGWEFLHEALLYHLTRTDPRHNFLIYFYHIYLHYEHEISVTEKLISFLPQFIVQLALVFRFAQDLPFCFFVQTVAFVAFNKVIRLITAQYFVWLFCLLPLILPWSNMKLKWNGFTLHSGPILELEMDKMCALGYGICKLGHLKIYEADSLSVYDMDDDQIELSSGSYPGKIQFGETPNDQTPNTYLGMTSVTGEFSNSSTSTTTTPEIASSEKVITSNSSVEVEGDSGLSTMEENADTKQNGKSETSNGTNKSWESLESGNADVVQRDPIDSTDSMGTLPEIRAEGTNNGDAAAQ</sequence>
<proteinExistence type="inferred from homology"/>
<evidence type="ECO:0000256" key="8">
    <source>
        <dbReference type="ARBA" id="ARBA00022824"/>
    </source>
</evidence>
<feature type="transmembrane region" description="Helical" evidence="11">
    <location>
        <begin position="246"/>
        <end position="269"/>
    </location>
</feature>
<gene>
    <name evidence="13" type="ORF">RHGRI_031130</name>
</gene>
<evidence type="ECO:0000256" key="5">
    <source>
        <dbReference type="ARBA" id="ARBA00022676"/>
    </source>
</evidence>
<feature type="compositionally biased region" description="Low complexity" evidence="12">
    <location>
        <begin position="458"/>
        <end position="478"/>
    </location>
</feature>
<evidence type="ECO:0000256" key="2">
    <source>
        <dbReference type="ARBA" id="ARBA00004687"/>
    </source>
</evidence>
<protein>
    <recommendedName>
        <fullName evidence="11">GPI mannosyltransferase 1</fullName>
        <ecNumber evidence="11">2.4.1.-</ecNumber>
    </recommendedName>
    <alternativeName>
        <fullName evidence="11">GPI mannosyltransferase I</fullName>
    </alternativeName>
</protein>
<feature type="compositionally biased region" description="Polar residues" evidence="12">
    <location>
        <begin position="552"/>
        <end position="561"/>
    </location>
</feature>
<keyword evidence="7 11" id="KW-0812">Transmembrane</keyword>
<evidence type="ECO:0000256" key="12">
    <source>
        <dbReference type="SAM" id="MobiDB-lite"/>
    </source>
</evidence>